<evidence type="ECO:0000256" key="9">
    <source>
        <dbReference type="SAM" id="Phobius"/>
    </source>
</evidence>
<sequence>MLTLKKFFQNTFLFFNLLAIAGLLMSYLSAKISPAVWWVPAFFGLAFPYFLLVNLLFMVLWVFSKTRFAILSFLAIAMGYGHLNHYIQLSGRETTEEGLVISSYNVKNFYGEVDTKEDNVANEILKYLQSKEADLICLQEVTTSGQRRFTQQKSKLSHDSGLKFVHASKTGGPVSYSRYPIIAKDEVHFENSANMILISDLLIDQDTIRLFNCHLESYRFTDAEIRSLDSLSFDKQEESLRKVRYTGSKLKQAFIKRTEQAEALHQLVQDSPYAVIVCGDFNDTPVSYTYSKAAQGLEDAFVNSGSGIGNTYVGKLPSFRIDYILHSPVFESYNFKVDRVVFSDHYPISCTLKKKIQ</sequence>
<keyword evidence="6" id="KW-0378">Hydrolase</keyword>
<dbReference type="PANTHER" id="PTHR15822">
    <property type="entry name" value="TRAF AND TNF RECEPTOR-ASSOCIATED PROTEIN"/>
    <property type="match status" value="1"/>
</dbReference>
<keyword evidence="9" id="KW-0472">Membrane</keyword>
<gene>
    <name evidence="11" type="ORF">NC99_00480</name>
</gene>
<keyword evidence="7" id="KW-0460">Magnesium</keyword>
<dbReference type="Gene3D" id="3.60.10.10">
    <property type="entry name" value="Endonuclease/exonuclease/phosphatase"/>
    <property type="match status" value="1"/>
</dbReference>
<feature type="transmembrane region" description="Helical" evidence="9">
    <location>
        <begin position="12"/>
        <end position="30"/>
    </location>
</feature>
<dbReference type="OrthoDB" id="635146at2"/>
<evidence type="ECO:0000256" key="2">
    <source>
        <dbReference type="ARBA" id="ARBA00001946"/>
    </source>
</evidence>
<dbReference type="InterPro" id="IPR036691">
    <property type="entry name" value="Endo/exonu/phosph_ase_sf"/>
</dbReference>
<accession>A0A0L8VFN2</accession>
<dbReference type="GO" id="GO:0006281">
    <property type="term" value="P:DNA repair"/>
    <property type="evidence" value="ECO:0007669"/>
    <property type="project" value="UniProtKB-KW"/>
</dbReference>
<evidence type="ECO:0000256" key="5">
    <source>
        <dbReference type="ARBA" id="ARBA00022763"/>
    </source>
</evidence>
<dbReference type="InterPro" id="IPR051547">
    <property type="entry name" value="TDP2-like"/>
</dbReference>
<dbReference type="RefSeq" id="WP_053178638.1">
    <property type="nucleotide sequence ID" value="NZ_LGIA01000003.1"/>
</dbReference>
<feature type="transmembrane region" description="Helical" evidence="9">
    <location>
        <begin position="36"/>
        <end position="61"/>
    </location>
</feature>
<dbReference type="GO" id="GO:0016787">
    <property type="term" value="F:hydrolase activity"/>
    <property type="evidence" value="ECO:0007669"/>
    <property type="project" value="UniProtKB-KW"/>
</dbReference>
<reference evidence="12" key="1">
    <citation type="submission" date="2015-07" db="EMBL/GenBank/DDBJ databases">
        <title>Genome sequencing of Sunxiuqinia dokdonensis strain SK.</title>
        <authorList>
            <person name="Ahn S."/>
            <person name="Kim B.-C."/>
        </authorList>
    </citation>
    <scope>NUCLEOTIDE SEQUENCE [LARGE SCALE GENOMIC DNA]</scope>
    <source>
        <strain evidence="12">SK</strain>
    </source>
</reference>
<dbReference type="AlphaFoldDB" id="A0A0L8VFN2"/>
<evidence type="ECO:0000313" key="12">
    <source>
        <dbReference type="Proteomes" id="UP000036958"/>
    </source>
</evidence>
<name>A0A0L8VFN2_9BACT</name>
<keyword evidence="12" id="KW-1185">Reference proteome</keyword>
<evidence type="ECO:0000256" key="3">
    <source>
        <dbReference type="ARBA" id="ARBA00022722"/>
    </source>
</evidence>
<keyword evidence="9" id="KW-1133">Transmembrane helix</keyword>
<protein>
    <recommendedName>
        <fullName evidence="10">Endonuclease/exonuclease/phosphatase domain-containing protein</fullName>
    </recommendedName>
</protein>
<dbReference type="Pfam" id="PF03372">
    <property type="entry name" value="Exo_endo_phos"/>
    <property type="match status" value="1"/>
</dbReference>
<dbReference type="EMBL" id="LGIA01000003">
    <property type="protein sequence ID" value="KOH47148.1"/>
    <property type="molecule type" value="Genomic_DNA"/>
</dbReference>
<dbReference type="GO" id="GO:0046872">
    <property type="term" value="F:metal ion binding"/>
    <property type="evidence" value="ECO:0007669"/>
    <property type="project" value="UniProtKB-KW"/>
</dbReference>
<evidence type="ECO:0000256" key="4">
    <source>
        <dbReference type="ARBA" id="ARBA00022723"/>
    </source>
</evidence>
<comment type="caution">
    <text evidence="11">The sequence shown here is derived from an EMBL/GenBank/DDBJ whole genome shotgun (WGS) entry which is preliminary data.</text>
</comment>
<comment type="cofactor">
    <cofactor evidence="2">
        <name>Mg(2+)</name>
        <dbReference type="ChEBI" id="CHEBI:18420"/>
    </cofactor>
</comment>
<dbReference type="SUPFAM" id="SSF56219">
    <property type="entry name" value="DNase I-like"/>
    <property type="match status" value="1"/>
</dbReference>
<evidence type="ECO:0000313" key="11">
    <source>
        <dbReference type="EMBL" id="KOH47148.1"/>
    </source>
</evidence>
<evidence type="ECO:0000259" key="10">
    <source>
        <dbReference type="Pfam" id="PF03372"/>
    </source>
</evidence>
<dbReference type="PANTHER" id="PTHR15822:SF4">
    <property type="entry name" value="TYROSYL-DNA PHOSPHODIESTERASE 2"/>
    <property type="match status" value="1"/>
</dbReference>
<feature type="transmembrane region" description="Helical" evidence="9">
    <location>
        <begin position="68"/>
        <end position="87"/>
    </location>
</feature>
<keyword evidence="5" id="KW-0227">DNA damage</keyword>
<evidence type="ECO:0000256" key="7">
    <source>
        <dbReference type="ARBA" id="ARBA00022842"/>
    </source>
</evidence>
<dbReference type="CDD" id="cd09084">
    <property type="entry name" value="EEP-2"/>
    <property type="match status" value="1"/>
</dbReference>
<dbReference type="Proteomes" id="UP000036958">
    <property type="component" value="Unassembled WGS sequence"/>
</dbReference>
<proteinExistence type="predicted"/>
<keyword evidence="9" id="KW-0812">Transmembrane</keyword>
<dbReference type="InterPro" id="IPR005135">
    <property type="entry name" value="Endo/exonuclease/phosphatase"/>
</dbReference>
<comment type="cofactor">
    <cofactor evidence="1">
        <name>Mn(2+)</name>
        <dbReference type="ChEBI" id="CHEBI:29035"/>
    </cofactor>
</comment>
<keyword evidence="4" id="KW-0479">Metal-binding</keyword>
<keyword evidence="3" id="KW-0540">Nuclease</keyword>
<dbReference type="GO" id="GO:0004518">
    <property type="term" value="F:nuclease activity"/>
    <property type="evidence" value="ECO:0007669"/>
    <property type="project" value="UniProtKB-KW"/>
</dbReference>
<evidence type="ECO:0000256" key="6">
    <source>
        <dbReference type="ARBA" id="ARBA00022801"/>
    </source>
</evidence>
<evidence type="ECO:0000256" key="8">
    <source>
        <dbReference type="ARBA" id="ARBA00023204"/>
    </source>
</evidence>
<dbReference type="STRING" id="1409788.NC99_00480"/>
<evidence type="ECO:0000256" key="1">
    <source>
        <dbReference type="ARBA" id="ARBA00001936"/>
    </source>
</evidence>
<feature type="domain" description="Endonuclease/exonuclease/phosphatase" evidence="10">
    <location>
        <begin position="103"/>
        <end position="345"/>
    </location>
</feature>
<organism evidence="11 12">
    <name type="scientific">Sunxiuqinia dokdonensis</name>
    <dbReference type="NCBI Taxonomy" id="1409788"/>
    <lineage>
        <taxon>Bacteria</taxon>
        <taxon>Pseudomonadati</taxon>
        <taxon>Bacteroidota</taxon>
        <taxon>Bacteroidia</taxon>
        <taxon>Marinilabiliales</taxon>
        <taxon>Prolixibacteraceae</taxon>
        <taxon>Sunxiuqinia</taxon>
    </lineage>
</organism>
<keyword evidence="8" id="KW-0234">DNA repair</keyword>